<protein>
    <submittedName>
        <fullName evidence="5">Helix-turn-helix transcriptional regulator</fullName>
    </submittedName>
</protein>
<dbReference type="InterPro" id="IPR009057">
    <property type="entry name" value="Homeodomain-like_sf"/>
</dbReference>
<gene>
    <name evidence="5" type="ORF">H9647_12090</name>
</gene>
<dbReference type="SMART" id="SM00342">
    <property type="entry name" value="HTH_ARAC"/>
    <property type="match status" value="1"/>
</dbReference>
<sequence length="288" mass="33053">MSKTDLLMRGKEKIDLLSLYLHQPYTFVMGGHFLSDESWSHMDRTIEDYELIIGVSGVIFLEVNGLMYEVKEGDVLLLEPGERHRGYKLSQPGVSFYWFHFLLPEQASSAEAESYGQIPRYARCPNPNRVHILARQLLHAGSGGYRIGRAGDYFLTTLLIELAEQLQDADEYSALNPQLPELLEWIRLHAQSEDISVEKIADHMGYNRDYLSRMFKKRFGVGVLGYIHRLKLDAAKEALTGTNLHIKEVAALVGIKDDKQFAKWFKRLAGVTPTSYRREFRLTKLNKE</sequence>
<feature type="domain" description="HTH araC/xylS-type" evidence="4">
    <location>
        <begin position="180"/>
        <end position="279"/>
    </location>
</feature>
<dbReference type="EMBL" id="JACSQL010000004">
    <property type="protein sequence ID" value="MBD7968806.1"/>
    <property type="molecule type" value="Genomic_DNA"/>
</dbReference>
<dbReference type="Pfam" id="PF12833">
    <property type="entry name" value="HTH_18"/>
    <property type="match status" value="1"/>
</dbReference>
<evidence type="ECO:0000313" key="6">
    <source>
        <dbReference type="Proteomes" id="UP000608071"/>
    </source>
</evidence>
<dbReference type="InterPro" id="IPR037923">
    <property type="entry name" value="HTH-like"/>
</dbReference>
<proteinExistence type="predicted"/>
<accession>A0ABR8SZ66</accession>
<dbReference type="PANTHER" id="PTHR43280:SF2">
    <property type="entry name" value="HTH-TYPE TRANSCRIPTIONAL REGULATOR EXSA"/>
    <property type="match status" value="1"/>
</dbReference>
<reference evidence="5 6" key="1">
    <citation type="submission" date="2020-08" db="EMBL/GenBank/DDBJ databases">
        <title>A Genomic Blueprint of the Chicken Gut Microbiome.</title>
        <authorList>
            <person name="Gilroy R."/>
            <person name="Ravi A."/>
            <person name="Getino M."/>
            <person name="Pursley I."/>
            <person name="Horton D.L."/>
            <person name="Alikhan N.-F."/>
            <person name="Baker D."/>
            <person name="Gharbi K."/>
            <person name="Hall N."/>
            <person name="Watson M."/>
            <person name="Adriaenssens E.M."/>
            <person name="Foster-Nyarko E."/>
            <person name="Jarju S."/>
            <person name="Secka A."/>
            <person name="Antonio M."/>
            <person name="Oren A."/>
            <person name="Chaudhuri R."/>
            <person name="La Ragione R.M."/>
            <person name="Hildebrand F."/>
            <person name="Pallen M.J."/>
        </authorList>
    </citation>
    <scope>NUCLEOTIDE SEQUENCE [LARGE SCALE GENOMIC DNA]</scope>
    <source>
        <strain evidence="5 6">Sa2BVA9</strain>
    </source>
</reference>
<evidence type="ECO:0000256" key="1">
    <source>
        <dbReference type="ARBA" id="ARBA00023015"/>
    </source>
</evidence>
<name>A0ABR8SZ66_9BACL</name>
<dbReference type="SUPFAM" id="SSF51215">
    <property type="entry name" value="Regulatory protein AraC"/>
    <property type="match status" value="1"/>
</dbReference>
<dbReference type="InterPro" id="IPR018060">
    <property type="entry name" value="HTH_AraC"/>
</dbReference>
<keyword evidence="2" id="KW-0238">DNA-binding</keyword>
<keyword evidence="6" id="KW-1185">Reference proteome</keyword>
<organism evidence="5 6">
    <name type="scientific">Paenibacillus gallinarum</name>
    <dbReference type="NCBI Taxonomy" id="2762232"/>
    <lineage>
        <taxon>Bacteria</taxon>
        <taxon>Bacillati</taxon>
        <taxon>Bacillota</taxon>
        <taxon>Bacilli</taxon>
        <taxon>Bacillales</taxon>
        <taxon>Paenibacillaceae</taxon>
        <taxon>Paenibacillus</taxon>
    </lineage>
</organism>
<keyword evidence="3" id="KW-0804">Transcription</keyword>
<keyword evidence="1" id="KW-0805">Transcription regulation</keyword>
<dbReference type="SUPFAM" id="SSF46689">
    <property type="entry name" value="Homeodomain-like"/>
    <property type="match status" value="2"/>
</dbReference>
<evidence type="ECO:0000259" key="4">
    <source>
        <dbReference type="PROSITE" id="PS01124"/>
    </source>
</evidence>
<evidence type="ECO:0000256" key="3">
    <source>
        <dbReference type="ARBA" id="ARBA00023163"/>
    </source>
</evidence>
<comment type="caution">
    <text evidence="5">The sequence shown here is derived from an EMBL/GenBank/DDBJ whole genome shotgun (WGS) entry which is preliminary data.</text>
</comment>
<dbReference type="PANTHER" id="PTHR43280">
    <property type="entry name" value="ARAC-FAMILY TRANSCRIPTIONAL REGULATOR"/>
    <property type="match status" value="1"/>
</dbReference>
<evidence type="ECO:0000313" key="5">
    <source>
        <dbReference type="EMBL" id="MBD7968806.1"/>
    </source>
</evidence>
<evidence type="ECO:0000256" key="2">
    <source>
        <dbReference type="ARBA" id="ARBA00023125"/>
    </source>
</evidence>
<dbReference type="PROSITE" id="PS01124">
    <property type="entry name" value="HTH_ARAC_FAMILY_2"/>
    <property type="match status" value="1"/>
</dbReference>
<dbReference type="PROSITE" id="PS00041">
    <property type="entry name" value="HTH_ARAC_FAMILY_1"/>
    <property type="match status" value="1"/>
</dbReference>
<dbReference type="Proteomes" id="UP000608071">
    <property type="component" value="Unassembled WGS sequence"/>
</dbReference>
<dbReference type="Pfam" id="PF02311">
    <property type="entry name" value="AraC_binding"/>
    <property type="match status" value="1"/>
</dbReference>
<dbReference type="Gene3D" id="1.10.10.60">
    <property type="entry name" value="Homeodomain-like"/>
    <property type="match status" value="2"/>
</dbReference>
<dbReference type="InterPro" id="IPR003313">
    <property type="entry name" value="AraC-bd"/>
</dbReference>
<dbReference type="InterPro" id="IPR018062">
    <property type="entry name" value="HTH_AraC-typ_CS"/>
</dbReference>